<evidence type="ECO:0000313" key="3">
    <source>
        <dbReference type="Proteomes" id="UP000750711"/>
    </source>
</evidence>
<comment type="caution">
    <text evidence="2">The sequence shown here is derived from an EMBL/GenBank/DDBJ whole genome shotgun (WGS) entry which is preliminary data.</text>
</comment>
<gene>
    <name evidence="2" type="ORF">GP486_004703</name>
</gene>
<sequence length="346" mass="38238">MNSKGEVEMKQATGPDSQQFPGNNKRKASDSLLDASDSVQTGSTAYERLFEALPIEVATRWQPTPECAKLFSKLRVVSAMSSIFFDRGVEKWVRQQAEEHTKEGPGDAQYLAQAPRVVMSLAFGSFYWALMECLASLSMVDRRSEAIEIAILGGIPKEEASEFVTASAIANVVREFADDKGIIDAIGSREVLLLDDGEDCDALDLNVDSKTSSTILGIESDFQKYKRTLLSPQLRLKDTCLQLNGTVQMFDRVAELWPSDLGVMLAQQLHCRVREVLEYPSDAEPENSKNRVTSPGEAAKVEPTSAETSSAGDFLKSDSNSGQGRQVDNEFEDALYQEFLEMDMIF</sequence>
<name>A0A9P8RP73_9PEZI</name>
<feature type="compositionally biased region" description="Polar residues" evidence="1">
    <location>
        <begin position="305"/>
        <end position="326"/>
    </location>
</feature>
<dbReference type="Proteomes" id="UP000750711">
    <property type="component" value="Unassembled WGS sequence"/>
</dbReference>
<reference evidence="2" key="1">
    <citation type="submission" date="2021-03" db="EMBL/GenBank/DDBJ databases">
        <title>Comparative genomics and phylogenomic investigation of the class Geoglossomycetes provide insights into ecological specialization and systematics.</title>
        <authorList>
            <person name="Melie T."/>
            <person name="Pirro S."/>
            <person name="Miller A.N."/>
            <person name="Quandt A."/>
        </authorList>
    </citation>
    <scope>NUCLEOTIDE SEQUENCE</scope>
    <source>
        <strain evidence="2">CAQ_001_2017</strain>
    </source>
</reference>
<evidence type="ECO:0000256" key="1">
    <source>
        <dbReference type="SAM" id="MobiDB-lite"/>
    </source>
</evidence>
<dbReference type="EMBL" id="JAGHQM010000783">
    <property type="protein sequence ID" value="KAH0558643.1"/>
    <property type="molecule type" value="Genomic_DNA"/>
</dbReference>
<dbReference type="AlphaFoldDB" id="A0A9P8RP73"/>
<accession>A0A9P8RP73</accession>
<keyword evidence="3" id="KW-1185">Reference proteome</keyword>
<organism evidence="2 3">
    <name type="scientific">Trichoglossum hirsutum</name>
    <dbReference type="NCBI Taxonomy" id="265104"/>
    <lineage>
        <taxon>Eukaryota</taxon>
        <taxon>Fungi</taxon>
        <taxon>Dikarya</taxon>
        <taxon>Ascomycota</taxon>
        <taxon>Pezizomycotina</taxon>
        <taxon>Geoglossomycetes</taxon>
        <taxon>Geoglossales</taxon>
        <taxon>Geoglossaceae</taxon>
        <taxon>Trichoglossum</taxon>
    </lineage>
</organism>
<evidence type="ECO:0000313" key="2">
    <source>
        <dbReference type="EMBL" id="KAH0558643.1"/>
    </source>
</evidence>
<protein>
    <submittedName>
        <fullName evidence="2">Uncharacterized protein</fullName>
    </submittedName>
</protein>
<proteinExistence type="predicted"/>
<feature type="region of interest" description="Disordered" evidence="1">
    <location>
        <begin position="1"/>
        <end position="34"/>
    </location>
</feature>
<feature type="region of interest" description="Disordered" evidence="1">
    <location>
        <begin position="282"/>
        <end position="328"/>
    </location>
</feature>